<keyword evidence="9" id="KW-0677">Repeat</keyword>
<feature type="domain" description="C2" evidence="18">
    <location>
        <begin position="328"/>
        <end position="458"/>
    </location>
</feature>
<dbReference type="GO" id="GO:0006869">
    <property type="term" value="P:lipid transport"/>
    <property type="evidence" value="ECO:0007669"/>
    <property type="project" value="UniProtKB-KW"/>
</dbReference>
<evidence type="ECO:0000313" key="20">
    <source>
        <dbReference type="Ensembl" id="ENSATEP00000017006.2"/>
    </source>
</evidence>
<dbReference type="Ensembl" id="ENSATET00000017293.2">
    <property type="protein sequence ID" value="ENSATEP00000017006.2"/>
    <property type="gene ID" value="ENSATEG00000011741.3"/>
</dbReference>
<evidence type="ECO:0000256" key="12">
    <source>
        <dbReference type="ARBA" id="ARBA00022989"/>
    </source>
</evidence>
<dbReference type="InterPro" id="IPR035892">
    <property type="entry name" value="C2_domain_sf"/>
</dbReference>
<evidence type="ECO:0000256" key="7">
    <source>
        <dbReference type="ARBA" id="ARBA00022692"/>
    </source>
</evidence>
<evidence type="ECO:0000256" key="13">
    <source>
        <dbReference type="ARBA" id="ARBA00023055"/>
    </source>
</evidence>
<reference evidence="20" key="2">
    <citation type="submission" date="2025-08" db="UniProtKB">
        <authorList>
            <consortium name="Ensembl"/>
        </authorList>
    </citation>
    <scope>IDENTIFICATION</scope>
</reference>
<evidence type="ECO:0000256" key="3">
    <source>
        <dbReference type="ARBA" id="ARBA00005867"/>
    </source>
</evidence>
<dbReference type="Proteomes" id="UP000265040">
    <property type="component" value="Chromosome 17"/>
</dbReference>
<keyword evidence="11" id="KW-0106">Calcium</keyword>
<organism evidence="20 21">
    <name type="scientific">Anabas testudineus</name>
    <name type="common">Climbing perch</name>
    <name type="synonym">Anthias testudineus</name>
    <dbReference type="NCBI Taxonomy" id="64144"/>
    <lineage>
        <taxon>Eukaryota</taxon>
        <taxon>Metazoa</taxon>
        <taxon>Chordata</taxon>
        <taxon>Craniata</taxon>
        <taxon>Vertebrata</taxon>
        <taxon>Euteleostomi</taxon>
        <taxon>Actinopterygii</taxon>
        <taxon>Neopterygii</taxon>
        <taxon>Teleostei</taxon>
        <taxon>Neoteleostei</taxon>
        <taxon>Acanthomorphata</taxon>
        <taxon>Anabantaria</taxon>
        <taxon>Anabantiformes</taxon>
        <taxon>Anabantoidei</taxon>
        <taxon>Anabantidae</taxon>
        <taxon>Anabas</taxon>
    </lineage>
</organism>
<feature type="compositionally biased region" description="Polar residues" evidence="16">
    <location>
        <begin position="607"/>
        <end position="617"/>
    </location>
</feature>
<dbReference type="Gene3D" id="2.60.40.150">
    <property type="entry name" value="C2 domain"/>
    <property type="match status" value="3"/>
</dbReference>
<keyword evidence="13" id="KW-0445">Lipid transport</keyword>
<dbReference type="PROSITE" id="PS50004">
    <property type="entry name" value="C2"/>
    <property type="match status" value="3"/>
</dbReference>
<keyword evidence="21" id="KW-1185">Reference proteome</keyword>
<evidence type="ECO:0000256" key="15">
    <source>
        <dbReference type="ARBA" id="ARBA00023136"/>
    </source>
</evidence>
<sequence length="851" mass="94324">EVLPRNVSLWRERHDGLRSRIRQLNVAVDYCTFLLTMETSAPGVSANGAVAAPSTPPSSTTSPPQIPEKPNEEQQSSLTDVTDMWIKFAKTFAIIFPIYILGYLEFSFSWVLIGLAVLFYWRKNHINKDYRVNRMLAFLEHEEKAVKQSVSPTELPPWVGPPTVKQMWPFICQFLDKLFRETIEPAVKGANPHLSTFCFTKIDMGDKPLRVNGVKVYTENVDKRQVIMDLQISFIGATEIDVDIKKYYCRAGIKSIQLDGVMRVVMDPLLGDMPLVGALSIFFLKKPMLDINWTGLTNMLDIPGVNGLCDSIIHDIISSQMVLPNSIKIPLVGASEMARLRFPMPKGVLRLHFIEAQDLLSKDTYMGGLIKGKSDPYGIIQVGNQLFKSKVIRENLNPKWNEVHEAPIYEHSGQNVEIELFDEDTDEDDFLGRGKLHLKLEWLSLCCLLLSPKALTSIKADRDQASDGLSSALLVVFLDSARNLPSGKKVSSDPSPYVQFRVGHKSFDSKTRYKTNGPVWEEAFTFLIHNPKVQELEVEVKDERHDCSLGTLTMPLSRLLEAEDMTLNQRFPLKSSGAGCTLKMKMALRVGGKPNPSSPSDPTPSSVQVRKASSSNPIPQPSVSSEVPKPPSSTAEIPRSATVGGGGGGGGGGGKSLAETGRSTSNLTITGSQQYLAGGKEPTPSIASDISNPYAAQELQQRLQHLQNGSGPGHFPLGEIQLTVRHSSQRNKLIVVVHSCRNLLAFTDHGSDPYARLYLLPDKRRSGRRKTHTIKKNLNPVFDQTFEFSVSLVELNRRTLDVAVKNGGGLLSKHKGLLGKVLIDLTHEDITKGWTQWLVTHEDGLMKPHQL</sequence>
<evidence type="ECO:0008006" key="22">
    <source>
        <dbReference type="Google" id="ProtNLM"/>
    </source>
</evidence>
<dbReference type="SMART" id="SM00239">
    <property type="entry name" value="C2"/>
    <property type="match status" value="3"/>
</dbReference>
<dbReference type="GO" id="GO:0035091">
    <property type="term" value="F:phosphatidylinositol binding"/>
    <property type="evidence" value="ECO:0007669"/>
    <property type="project" value="TreeGrafter"/>
</dbReference>
<dbReference type="GO" id="GO:0005886">
    <property type="term" value="C:plasma membrane"/>
    <property type="evidence" value="ECO:0007669"/>
    <property type="project" value="UniProtKB-SubCell"/>
</dbReference>
<evidence type="ECO:0000256" key="11">
    <source>
        <dbReference type="ARBA" id="ARBA00022837"/>
    </source>
</evidence>
<dbReference type="CDD" id="cd04050">
    <property type="entry name" value="C2B_Synaptotagmin-like"/>
    <property type="match status" value="1"/>
</dbReference>
<dbReference type="InterPro" id="IPR031468">
    <property type="entry name" value="SMP_LBD"/>
</dbReference>
<accession>A0A3Q1JQ43</accession>
<keyword evidence="8" id="KW-0479">Metal-binding</keyword>
<dbReference type="InterPro" id="IPR037749">
    <property type="entry name" value="Ext_Synaptotagmin_C2B"/>
</dbReference>
<comment type="subcellular location">
    <subcellularLocation>
        <location evidence="1">Cell membrane</location>
        <topology evidence="1">Peripheral membrane protein</topology>
    </subcellularLocation>
    <subcellularLocation>
        <location evidence="2">Endoplasmic reticulum membrane</location>
        <topology evidence="2">Multi-pass membrane protein</topology>
    </subcellularLocation>
</comment>
<feature type="transmembrane region" description="Helical" evidence="17">
    <location>
        <begin position="94"/>
        <end position="121"/>
    </location>
</feature>
<keyword evidence="10" id="KW-0256">Endoplasmic reticulum</keyword>
<dbReference type="GeneTree" id="ENSGT00940000156086"/>
<dbReference type="PANTHER" id="PTHR45761">
    <property type="entry name" value="EXTENDED SYNAPTOTAGMIN-LIKE PROTEIN 2, ISOFORM C"/>
    <property type="match status" value="1"/>
</dbReference>
<dbReference type="Pfam" id="PF17047">
    <property type="entry name" value="SMP_LBD"/>
    <property type="match status" value="1"/>
</dbReference>
<feature type="region of interest" description="Disordered" evidence="16">
    <location>
        <begin position="589"/>
        <end position="662"/>
    </location>
</feature>
<dbReference type="GO" id="GO:0008429">
    <property type="term" value="F:phosphatidylethanolamine binding"/>
    <property type="evidence" value="ECO:0007669"/>
    <property type="project" value="TreeGrafter"/>
</dbReference>
<dbReference type="AlphaFoldDB" id="A0A3Q1JQ43"/>
<dbReference type="InterPro" id="IPR000008">
    <property type="entry name" value="C2_dom"/>
</dbReference>
<dbReference type="FunFam" id="2.60.40.150:FF:000025">
    <property type="entry name" value="Extended synaptotagmin 2"/>
    <property type="match status" value="1"/>
</dbReference>
<dbReference type="PROSITE" id="PS51847">
    <property type="entry name" value="SMP"/>
    <property type="match status" value="1"/>
</dbReference>
<evidence type="ECO:0000256" key="16">
    <source>
        <dbReference type="SAM" id="MobiDB-lite"/>
    </source>
</evidence>
<keyword evidence="15 17" id="KW-0472">Membrane</keyword>
<evidence type="ECO:0000259" key="18">
    <source>
        <dbReference type="PROSITE" id="PS50004"/>
    </source>
</evidence>
<keyword evidence="4" id="KW-0813">Transport</keyword>
<evidence type="ECO:0000256" key="14">
    <source>
        <dbReference type="ARBA" id="ARBA00023121"/>
    </source>
</evidence>
<dbReference type="SUPFAM" id="SSF49562">
    <property type="entry name" value="C2 domain (Calcium/lipid-binding domain, CaLB)"/>
    <property type="match status" value="3"/>
</dbReference>
<evidence type="ECO:0000256" key="4">
    <source>
        <dbReference type="ARBA" id="ARBA00022448"/>
    </source>
</evidence>
<dbReference type="GO" id="GO:0031210">
    <property type="term" value="F:phosphatidylcholine binding"/>
    <property type="evidence" value="ECO:0007669"/>
    <property type="project" value="TreeGrafter"/>
</dbReference>
<dbReference type="InterPro" id="IPR051634">
    <property type="entry name" value="Extended_Synaptotagmin"/>
</dbReference>
<dbReference type="InterPro" id="IPR037752">
    <property type="entry name" value="C2C_KIAA1228"/>
</dbReference>
<dbReference type="Pfam" id="PF00168">
    <property type="entry name" value="C2"/>
    <property type="match status" value="3"/>
</dbReference>
<reference evidence="20" key="3">
    <citation type="submission" date="2025-09" db="UniProtKB">
        <authorList>
            <consortium name="Ensembl"/>
        </authorList>
    </citation>
    <scope>IDENTIFICATION</scope>
</reference>
<reference evidence="20" key="1">
    <citation type="submission" date="2021-04" db="EMBL/GenBank/DDBJ databases">
        <authorList>
            <consortium name="Wellcome Sanger Institute Data Sharing"/>
        </authorList>
    </citation>
    <scope>NUCLEOTIDE SEQUENCE [LARGE SCALE GENOMIC DNA]</scope>
</reference>
<feature type="domain" description="C2" evidence="18">
    <location>
        <begin position="716"/>
        <end position="838"/>
    </location>
</feature>
<dbReference type="GO" id="GO:0005509">
    <property type="term" value="F:calcium ion binding"/>
    <property type="evidence" value="ECO:0007669"/>
    <property type="project" value="TreeGrafter"/>
</dbReference>
<feature type="compositionally biased region" description="Gly residues" evidence="16">
    <location>
        <begin position="643"/>
        <end position="655"/>
    </location>
</feature>
<evidence type="ECO:0000256" key="17">
    <source>
        <dbReference type="SAM" id="Phobius"/>
    </source>
</evidence>
<name>A0A3Q1JQ43_ANATE</name>
<dbReference type="FunFam" id="2.60.40.150:FF:000091">
    <property type="entry name" value="Extended synaptotagmin 2"/>
    <property type="match status" value="1"/>
</dbReference>
<comment type="similarity">
    <text evidence="3">Belongs to the extended synaptotagmin family.</text>
</comment>
<feature type="domain" description="C2" evidence="18">
    <location>
        <begin position="459"/>
        <end position="575"/>
    </location>
</feature>
<evidence type="ECO:0000256" key="1">
    <source>
        <dbReference type="ARBA" id="ARBA00004202"/>
    </source>
</evidence>
<keyword evidence="12 17" id="KW-1133">Transmembrane helix</keyword>
<dbReference type="GO" id="GO:0061817">
    <property type="term" value="P:endoplasmic reticulum-plasma membrane tethering"/>
    <property type="evidence" value="ECO:0007669"/>
    <property type="project" value="InterPro"/>
</dbReference>
<proteinExistence type="inferred from homology"/>
<evidence type="ECO:0000256" key="10">
    <source>
        <dbReference type="ARBA" id="ARBA00022824"/>
    </source>
</evidence>
<evidence type="ECO:0000256" key="5">
    <source>
        <dbReference type="ARBA" id="ARBA00022475"/>
    </source>
</evidence>
<dbReference type="GO" id="GO:0006897">
    <property type="term" value="P:endocytosis"/>
    <property type="evidence" value="ECO:0007669"/>
    <property type="project" value="UniProtKB-KW"/>
</dbReference>
<dbReference type="PANTHER" id="PTHR45761:SF2">
    <property type="entry name" value="EXTENDED SYNAPTOTAGMIN-2"/>
    <property type="match status" value="1"/>
</dbReference>
<evidence type="ECO:0000256" key="6">
    <source>
        <dbReference type="ARBA" id="ARBA00022583"/>
    </source>
</evidence>
<feature type="region of interest" description="Disordered" evidence="16">
    <location>
        <begin position="46"/>
        <end position="77"/>
    </location>
</feature>
<evidence type="ECO:0000256" key="2">
    <source>
        <dbReference type="ARBA" id="ARBA00004477"/>
    </source>
</evidence>
<evidence type="ECO:0000259" key="19">
    <source>
        <dbReference type="PROSITE" id="PS51847"/>
    </source>
</evidence>
<keyword evidence="6" id="KW-0254">Endocytosis</keyword>
<keyword evidence="14" id="KW-0446">Lipid-binding</keyword>
<dbReference type="CDD" id="cd04030">
    <property type="entry name" value="C2C_KIAA1228"/>
    <property type="match status" value="1"/>
</dbReference>
<evidence type="ECO:0000256" key="8">
    <source>
        <dbReference type="ARBA" id="ARBA00022723"/>
    </source>
</evidence>
<evidence type="ECO:0000256" key="9">
    <source>
        <dbReference type="ARBA" id="ARBA00022737"/>
    </source>
</evidence>
<dbReference type="InterPro" id="IPR039010">
    <property type="entry name" value="Synaptotagmin_SMP"/>
</dbReference>
<evidence type="ECO:0000313" key="21">
    <source>
        <dbReference type="Proteomes" id="UP000265040"/>
    </source>
</evidence>
<feature type="domain" description="SMP-LTD" evidence="19">
    <location>
        <begin position="151"/>
        <end position="332"/>
    </location>
</feature>
<dbReference type="GO" id="GO:0005789">
    <property type="term" value="C:endoplasmic reticulum membrane"/>
    <property type="evidence" value="ECO:0007669"/>
    <property type="project" value="UniProtKB-SubCell"/>
</dbReference>
<keyword evidence="5" id="KW-1003">Cell membrane</keyword>
<protein>
    <recommendedName>
        <fullName evidence="22">Extended synaptotagmin-like protein 2a</fullName>
    </recommendedName>
</protein>
<keyword evidence="7 17" id="KW-0812">Transmembrane</keyword>
<dbReference type="GO" id="GO:0005544">
    <property type="term" value="F:calcium-dependent phospholipid binding"/>
    <property type="evidence" value="ECO:0007669"/>
    <property type="project" value="TreeGrafter"/>
</dbReference>
<dbReference type="FunFam" id="2.60.40.150:FF:000078">
    <property type="entry name" value="Extended synaptotagmin 2"/>
    <property type="match status" value="1"/>
</dbReference>